<sequence length="169" mass="19673">MGLSRCISQDMMEIVDKWKEQFPSYNVYFHDDVAVDALFYDNGNYWYGIFPQLKGIMNSCVKFGSAMRIDIWRVLILYRHGGFYSDFDIAPGPKLTELTIQHNDSVFFLSDNWNRPSQWLIGMEPNHPILYHTMLIILEQLLKLKNVSRVKLVFLTGPDALKQGYNAVI</sequence>
<protein>
    <submittedName>
        <fullName evidence="1">Uncharacterized protein</fullName>
    </submittedName>
</protein>
<dbReference type="InterPro" id="IPR039367">
    <property type="entry name" value="Och1-like"/>
</dbReference>
<dbReference type="EMBL" id="KV784390">
    <property type="protein sequence ID" value="OEU07109.1"/>
    <property type="molecule type" value="Genomic_DNA"/>
</dbReference>
<dbReference type="Proteomes" id="UP000095751">
    <property type="component" value="Unassembled WGS sequence"/>
</dbReference>
<dbReference type="AlphaFoldDB" id="A0A1E7EME6"/>
<dbReference type="Gene3D" id="3.90.550.20">
    <property type="match status" value="1"/>
</dbReference>
<dbReference type="GO" id="GO:0000009">
    <property type="term" value="F:alpha-1,6-mannosyltransferase activity"/>
    <property type="evidence" value="ECO:0007669"/>
    <property type="project" value="InterPro"/>
</dbReference>
<dbReference type="SUPFAM" id="SSF53448">
    <property type="entry name" value="Nucleotide-diphospho-sugar transferases"/>
    <property type="match status" value="1"/>
</dbReference>
<dbReference type="InParanoid" id="A0A1E7EME6"/>
<dbReference type="KEGG" id="fcy:FRACYDRAFT_198187"/>
<evidence type="ECO:0000313" key="2">
    <source>
        <dbReference type="Proteomes" id="UP000095751"/>
    </source>
</evidence>
<dbReference type="InterPro" id="IPR007577">
    <property type="entry name" value="GlycoTrfase_DXD_sugar-bd_CS"/>
</dbReference>
<dbReference type="PANTHER" id="PTHR31834">
    <property type="entry name" value="INITIATION-SPECIFIC ALPHA-1,6-MANNOSYLTRANSFERASE"/>
    <property type="match status" value="1"/>
</dbReference>
<keyword evidence="2" id="KW-1185">Reference proteome</keyword>
<proteinExistence type="predicted"/>
<dbReference type="GO" id="GO:0006487">
    <property type="term" value="P:protein N-linked glycosylation"/>
    <property type="evidence" value="ECO:0007669"/>
    <property type="project" value="TreeGrafter"/>
</dbReference>
<dbReference type="OrthoDB" id="43211at2759"/>
<dbReference type="InterPro" id="IPR029044">
    <property type="entry name" value="Nucleotide-diphossugar_trans"/>
</dbReference>
<feature type="non-terminal residue" evidence="1">
    <location>
        <position position="169"/>
    </location>
</feature>
<organism evidence="1 2">
    <name type="scientific">Fragilariopsis cylindrus CCMP1102</name>
    <dbReference type="NCBI Taxonomy" id="635003"/>
    <lineage>
        <taxon>Eukaryota</taxon>
        <taxon>Sar</taxon>
        <taxon>Stramenopiles</taxon>
        <taxon>Ochrophyta</taxon>
        <taxon>Bacillariophyta</taxon>
        <taxon>Bacillariophyceae</taxon>
        <taxon>Bacillariophycidae</taxon>
        <taxon>Bacillariales</taxon>
        <taxon>Bacillariaceae</taxon>
        <taxon>Fragilariopsis</taxon>
    </lineage>
</organism>
<gene>
    <name evidence="1" type="ORF">FRACYDRAFT_198187</name>
</gene>
<reference evidence="1 2" key="1">
    <citation type="submission" date="2016-09" db="EMBL/GenBank/DDBJ databases">
        <title>Extensive genetic diversity and differential bi-allelic expression allows diatom success in the polar Southern Ocean.</title>
        <authorList>
            <consortium name="DOE Joint Genome Institute"/>
            <person name="Mock T."/>
            <person name="Otillar R.P."/>
            <person name="Strauss J."/>
            <person name="Dupont C."/>
            <person name="Frickenhaus S."/>
            <person name="Maumus F."/>
            <person name="Mcmullan M."/>
            <person name="Sanges R."/>
            <person name="Schmutz J."/>
            <person name="Toseland A."/>
            <person name="Valas R."/>
            <person name="Veluchamy A."/>
            <person name="Ward B.J."/>
            <person name="Allen A."/>
            <person name="Barry K."/>
            <person name="Falciatore A."/>
            <person name="Ferrante M."/>
            <person name="Fortunato A.E."/>
            <person name="Gloeckner G."/>
            <person name="Gruber A."/>
            <person name="Hipkin R."/>
            <person name="Janech M."/>
            <person name="Kroth P."/>
            <person name="Leese F."/>
            <person name="Lindquist E."/>
            <person name="Lyon B.R."/>
            <person name="Martin J."/>
            <person name="Mayer C."/>
            <person name="Parker M."/>
            <person name="Quesneville H."/>
            <person name="Raymond J."/>
            <person name="Uhlig C."/>
            <person name="Valentin K.U."/>
            <person name="Worden A.Z."/>
            <person name="Armbrust E.V."/>
            <person name="Bowler C."/>
            <person name="Green B."/>
            <person name="Moulton V."/>
            <person name="Van Oosterhout C."/>
            <person name="Grigoriev I."/>
        </authorList>
    </citation>
    <scope>NUCLEOTIDE SEQUENCE [LARGE SCALE GENOMIC DNA]</scope>
    <source>
        <strain evidence="1 2">CCMP1102</strain>
    </source>
</reference>
<dbReference type="Pfam" id="PF04488">
    <property type="entry name" value="Gly_transf_sug"/>
    <property type="match status" value="1"/>
</dbReference>
<accession>A0A1E7EME6</accession>
<name>A0A1E7EME6_9STRA</name>
<dbReference type="GO" id="GO:0000136">
    <property type="term" value="C:mannan polymerase complex"/>
    <property type="evidence" value="ECO:0007669"/>
    <property type="project" value="TreeGrafter"/>
</dbReference>
<evidence type="ECO:0000313" key="1">
    <source>
        <dbReference type="EMBL" id="OEU07109.1"/>
    </source>
</evidence>
<dbReference type="PANTHER" id="PTHR31834:SF1">
    <property type="entry name" value="INITIATION-SPECIFIC ALPHA-1,6-MANNOSYLTRANSFERASE"/>
    <property type="match status" value="1"/>
</dbReference>